<dbReference type="AlphaFoldDB" id="A0A1I0ILK7"/>
<protein>
    <submittedName>
        <fullName evidence="1">Uncharacterized protein</fullName>
    </submittedName>
</protein>
<evidence type="ECO:0000313" key="2">
    <source>
        <dbReference type="Proteomes" id="UP000199180"/>
    </source>
</evidence>
<accession>A0A1I0ILK7</accession>
<organism evidence="1 2">
    <name type="scientific">Paracoccus homiensis</name>
    <dbReference type="NCBI Taxonomy" id="364199"/>
    <lineage>
        <taxon>Bacteria</taxon>
        <taxon>Pseudomonadati</taxon>
        <taxon>Pseudomonadota</taxon>
        <taxon>Alphaproteobacteria</taxon>
        <taxon>Rhodobacterales</taxon>
        <taxon>Paracoccaceae</taxon>
        <taxon>Paracoccus</taxon>
    </lineage>
</organism>
<keyword evidence="2" id="KW-1185">Reference proteome</keyword>
<name>A0A1I0ILK7_9RHOB</name>
<dbReference type="Proteomes" id="UP000199180">
    <property type="component" value="Unassembled WGS sequence"/>
</dbReference>
<dbReference type="EMBL" id="FOHO01000017">
    <property type="protein sequence ID" value="SET97882.1"/>
    <property type="molecule type" value="Genomic_DNA"/>
</dbReference>
<reference evidence="1 2" key="1">
    <citation type="submission" date="2016-10" db="EMBL/GenBank/DDBJ databases">
        <authorList>
            <person name="de Groot N.N."/>
        </authorList>
    </citation>
    <scope>NUCLEOTIDE SEQUENCE [LARGE SCALE GENOMIC DNA]</scope>
    <source>
        <strain evidence="1 2">DSM 17862</strain>
    </source>
</reference>
<gene>
    <name evidence="1" type="ORF">SAMN04489858_11739</name>
</gene>
<evidence type="ECO:0000313" key="1">
    <source>
        <dbReference type="EMBL" id="SET97882.1"/>
    </source>
</evidence>
<proteinExistence type="predicted"/>
<dbReference type="STRING" id="364199.SAMN04489858_11739"/>
<sequence length="37" mass="3820">MLVPGTEPAATFLGAVARIDLCKGGETDLRISFGKQG</sequence>